<accession>A0A8J6ESW1</accession>
<dbReference type="Pfam" id="PF15846">
    <property type="entry name" value="DUF4720"/>
    <property type="match status" value="1"/>
</dbReference>
<proteinExistence type="predicted"/>
<reference evidence="2" key="1">
    <citation type="thesis" date="2020" institute="ProQuest LLC" country="789 East Eisenhower Parkway, Ann Arbor, MI, USA">
        <title>Comparative Genomics and Chromosome Evolution.</title>
        <authorList>
            <person name="Mudd A.B."/>
        </authorList>
    </citation>
    <scope>NUCLEOTIDE SEQUENCE</scope>
    <source>
        <strain evidence="2">HN-11 Male</strain>
        <tissue evidence="2">Kidney and liver</tissue>
    </source>
</reference>
<protein>
    <submittedName>
        <fullName evidence="2">Uncharacterized protein</fullName>
    </submittedName>
</protein>
<dbReference type="OrthoDB" id="9882381at2759"/>
<keyword evidence="3" id="KW-1185">Reference proteome</keyword>
<feature type="signal peptide" evidence="1">
    <location>
        <begin position="1"/>
        <end position="17"/>
    </location>
</feature>
<keyword evidence="1" id="KW-0732">Signal</keyword>
<name>A0A8J6ESW1_ELECQ</name>
<sequence>MNPSILGVFCLLVCVHSRSLLNERLNALDLSENRDLFLSALQAYFSRRGIHVDRTAPSYFILSSKSRSNRDSFLDGDRLLETQVSAAGSKKDIQWSQENFY</sequence>
<evidence type="ECO:0000256" key="1">
    <source>
        <dbReference type="SAM" id="SignalP"/>
    </source>
</evidence>
<organism evidence="2 3">
    <name type="scientific">Eleutherodactylus coqui</name>
    <name type="common">Puerto Rican coqui</name>
    <dbReference type="NCBI Taxonomy" id="57060"/>
    <lineage>
        <taxon>Eukaryota</taxon>
        <taxon>Metazoa</taxon>
        <taxon>Chordata</taxon>
        <taxon>Craniata</taxon>
        <taxon>Vertebrata</taxon>
        <taxon>Euteleostomi</taxon>
        <taxon>Amphibia</taxon>
        <taxon>Batrachia</taxon>
        <taxon>Anura</taxon>
        <taxon>Neobatrachia</taxon>
        <taxon>Hyloidea</taxon>
        <taxon>Eleutherodactylidae</taxon>
        <taxon>Eleutherodactylinae</taxon>
        <taxon>Eleutherodactylus</taxon>
        <taxon>Eleutherodactylus</taxon>
    </lineage>
</organism>
<dbReference type="AlphaFoldDB" id="A0A8J6ESW1"/>
<comment type="caution">
    <text evidence="2">The sequence shown here is derived from an EMBL/GenBank/DDBJ whole genome shotgun (WGS) entry which is preliminary data.</text>
</comment>
<evidence type="ECO:0000313" key="3">
    <source>
        <dbReference type="Proteomes" id="UP000770717"/>
    </source>
</evidence>
<dbReference type="InterPro" id="IPR031699">
    <property type="entry name" value="DUF4720"/>
</dbReference>
<gene>
    <name evidence="2" type="ORF">GDO78_004511</name>
</gene>
<dbReference type="Proteomes" id="UP000770717">
    <property type="component" value="Unassembled WGS sequence"/>
</dbReference>
<feature type="chain" id="PRO_5035196276" evidence="1">
    <location>
        <begin position="18"/>
        <end position="101"/>
    </location>
</feature>
<evidence type="ECO:0000313" key="2">
    <source>
        <dbReference type="EMBL" id="KAG9474236.1"/>
    </source>
</evidence>
<dbReference type="EMBL" id="WNTK01000013">
    <property type="protein sequence ID" value="KAG9474236.1"/>
    <property type="molecule type" value="Genomic_DNA"/>
</dbReference>